<protein>
    <submittedName>
        <fullName evidence="2">Menaquinone-dependent protoporphyrinogen IX oxidase</fullName>
    </submittedName>
</protein>
<dbReference type="PANTHER" id="PTHR38030:SF2">
    <property type="entry name" value="PROTOPORPHYRINOGEN IX DEHYDROGENASE [QUINONE]"/>
    <property type="match status" value="1"/>
</dbReference>
<evidence type="ECO:0000259" key="1">
    <source>
        <dbReference type="PROSITE" id="PS50902"/>
    </source>
</evidence>
<dbReference type="Gene3D" id="3.40.50.360">
    <property type="match status" value="1"/>
</dbReference>
<comment type="caution">
    <text evidence="2">The sequence shown here is derived from an EMBL/GenBank/DDBJ whole genome shotgun (WGS) entry which is preliminary data.</text>
</comment>
<evidence type="ECO:0000313" key="2">
    <source>
        <dbReference type="EMBL" id="TDP91325.1"/>
    </source>
</evidence>
<dbReference type="RefSeq" id="WP_133530720.1">
    <property type="nucleotide sequence ID" value="NZ_SNXX01000017.1"/>
</dbReference>
<dbReference type="EMBL" id="SNXX01000017">
    <property type="protein sequence ID" value="TDP91325.1"/>
    <property type="molecule type" value="Genomic_DNA"/>
</dbReference>
<dbReference type="GO" id="GO:0016651">
    <property type="term" value="F:oxidoreductase activity, acting on NAD(P)H"/>
    <property type="evidence" value="ECO:0007669"/>
    <property type="project" value="UniProtKB-ARBA"/>
</dbReference>
<accession>A0A4R6RYA0</accession>
<sequence>MKTLIVYWSKTGFVKKYAEWLAKELEADIISGKEVTKGNLKEYDSYIFGGSLYAVGINGADFIKKNIAELEGKKTAVFATGASSPTKEVIEEVKNKNFTEEEQRYFKFFYLRGGFDYSKLGFKDKVLMSIMKWKLNSKKKKAEELTEEEKGMLAAYEEPVDFTDKENIKEIVEYFKDRTKL</sequence>
<reference evidence="2 3" key="1">
    <citation type="submission" date="2019-03" db="EMBL/GenBank/DDBJ databases">
        <title>Subsurface microbial communities from deep shales in Ohio and West Virginia, USA.</title>
        <authorList>
            <person name="Wrighton K."/>
        </authorList>
    </citation>
    <scope>NUCLEOTIDE SEQUENCE [LARGE SCALE GENOMIC DNA]</scope>
    <source>
        <strain evidence="2 3">MSL 7</strain>
    </source>
</reference>
<dbReference type="GO" id="GO:0010181">
    <property type="term" value="F:FMN binding"/>
    <property type="evidence" value="ECO:0007669"/>
    <property type="project" value="InterPro"/>
</dbReference>
<dbReference type="Pfam" id="PF12724">
    <property type="entry name" value="Flavodoxin_5"/>
    <property type="match status" value="1"/>
</dbReference>
<dbReference type="PROSITE" id="PS50902">
    <property type="entry name" value="FLAVODOXIN_LIKE"/>
    <property type="match status" value="1"/>
</dbReference>
<dbReference type="Proteomes" id="UP000295176">
    <property type="component" value="Unassembled WGS sequence"/>
</dbReference>
<evidence type="ECO:0000313" key="3">
    <source>
        <dbReference type="Proteomes" id="UP000295176"/>
    </source>
</evidence>
<dbReference type="GO" id="GO:0070819">
    <property type="term" value="F:menaquinone-dependent protoporphyrinogen oxidase activity"/>
    <property type="evidence" value="ECO:0007669"/>
    <property type="project" value="TreeGrafter"/>
</dbReference>
<feature type="domain" description="Flavodoxin-like" evidence="1">
    <location>
        <begin position="3"/>
        <end position="138"/>
    </location>
</feature>
<dbReference type="InterPro" id="IPR026816">
    <property type="entry name" value="Flavodoxin_dom"/>
</dbReference>
<dbReference type="InterPro" id="IPR029039">
    <property type="entry name" value="Flavoprotein-like_sf"/>
</dbReference>
<dbReference type="AlphaFoldDB" id="A0A4R6RYA0"/>
<organism evidence="2 3">
    <name type="scientific">Halanaerobium saccharolyticum</name>
    <dbReference type="NCBI Taxonomy" id="43595"/>
    <lineage>
        <taxon>Bacteria</taxon>
        <taxon>Bacillati</taxon>
        <taxon>Bacillota</taxon>
        <taxon>Clostridia</taxon>
        <taxon>Halanaerobiales</taxon>
        <taxon>Halanaerobiaceae</taxon>
        <taxon>Halanaerobium</taxon>
    </lineage>
</organism>
<dbReference type="InterPro" id="IPR052200">
    <property type="entry name" value="Protoporphyrinogen_IX_DH"/>
</dbReference>
<dbReference type="InterPro" id="IPR008254">
    <property type="entry name" value="Flavodoxin/NO_synth"/>
</dbReference>
<gene>
    <name evidence="2" type="ORF">C7957_11763</name>
</gene>
<name>A0A4R6RYA0_9FIRM</name>
<dbReference type="PANTHER" id="PTHR38030">
    <property type="entry name" value="PROTOPORPHYRINOGEN IX DEHYDROGENASE [MENAQUINONE]"/>
    <property type="match status" value="1"/>
</dbReference>
<dbReference type="GO" id="GO:0006783">
    <property type="term" value="P:heme biosynthetic process"/>
    <property type="evidence" value="ECO:0007669"/>
    <property type="project" value="TreeGrafter"/>
</dbReference>
<dbReference type="SUPFAM" id="SSF52218">
    <property type="entry name" value="Flavoproteins"/>
    <property type="match status" value="1"/>
</dbReference>
<proteinExistence type="predicted"/>